<evidence type="ECO:0000256" key="6">
    <source>
        <dbReference type="ARBA" id="ARBA00023136"/>
    </source>
</evidence>
<feature type="transmembrane region" description="Helical" evidence="7">
    <location>
        <begin position="170"/>
        <end position="196"/>
    </location>
</feature>
<feature type="transmembrane region" description="Helical" evidence="7">
    <location>
        <begin position="351"/>
        <end position="372"/>
    </location>
</feature>
<dbReference type="InterPro" id="IPR036259">
    <property type="entry name" value="MFS_trans_sf"/>
</dbReference>
<gene>
    <name evidence="9" type="ORF">SAMN05444171_2922</name>
</gene>
<dbReference type="SUPFAM" id="SSF103473">
    <property type="entry name" value="MFS general substrate transporter"/>
    <property type="match status" value="1"/>
</dbReference>
<dbReference type="CDD" id="cd06173">
    <property type="entry name" value="MFS_MefA_like"/>
    <property type="match status" value="1"/>
</dbReference>
<dbReference type="RefSeq" id="WP_074820068.1">
    <property type="nucleotide sequence ID" value="NZ_FNTI01000001.1"/>
</dbReference>
<feature type="domain" description="Major facilitator superfamily (MFS) profile" evidence="8">
    <location>
        <begin position="227"/>
        <end position="418"/>
    </location>
</feature>
<keyword evidence="3" id="KW-1003">Cell membrane</keyword>
<name>A0A1M6XWJ7_9BRAD</name>
<dbReference type="AlphaFoldDB" id="A0A1M6XWJ7"/>
<dbReference type="PROSITE" id="PS50850">
    <property type="entry name" value="MFS"/>
    <property type="match status" value="1"/>
</dbReference>
<dbReference type="PANTHER" id="PTHR23513:SF11">
    <property type="entry name" value="STAPHYLOFERRIN A TRANSPORTER"/>
    <property type="match status" value="1"/>
</dbReference>
<keyword evidence="6 7" id="KW-0472">Membrane</keyword>
<feature type="transmembrane region" description="Helical" evidence="7">
    <location>
        <begin position="90"/>
        <end position="111"/>
    </location>
</feature>
<dbReference type="InterPro" id="IPR010290">
    <property type="entry name" value="TM_effector"/>
</dbReference>
<proteinExistence type="predicted"/>
<organism evidence="9 10">
    <name type="scientific">Bradyrhizobium lablabi</name>
    <dbReference type="NCBI Taxonomy" id="722472"/>
    <lineage>
        <taxon>Bacteria</taxon>
        <taxon>Pseudomonadati</taxon>
        <taxon>Pseudomonadota</taxon>
        <taxon>Alphaproteobacteria</taxon>
        <taxon>Hyphomicrobiales</taxon>
        <taxon>Nitrobacteraceae</taxon>
        <taxon>Bradyrhizobium</taxon>
    </lineage>
</organism>
<dbReference type="PANTHER" id="PTHR23513">
    <property type="entry name" value="INTEGRAL MEMBRANE EFFLUX PROTEIN-RELATED"/>
    <property type="match status" value="1"/>
</dbReference>
<evidence type="ECO:0000256" key="1">
    <source>
        <dbReference type="ARBA" id="ARBA00004651"/>
    </source>
</evidence>
<dbReference type="InterPro" id="IPR020846">
    <property type="entry name" value="MFS_dom"/>
</dbReference>
<dbReference type="Pfam" id="PF05977">
    <property type="entry name" value="MFS_3"/>
    <property type="match status" value="1"/>
</dbReference>
<sequence length="418" mass="43782">MTAPSRGAFRSLRNYNYRIWAGGSLVSNIGTWMQRIAQDWLVLTQLTAHNATAVGVVMALQYGPHLALLPFTGYAADLLDRRKLLQATQLGMSALAAGLGLLTITGAIQLWEVYAIALVQGCITAFDAPARHTFVSELVGEADLSNAVALNSTSFNAARMIGPAAAGLTIAAVGSGGAFLINAASFVAVVCSLLLLRVGDLHRTDKATPTRGGLIDGFRYVWRRPDLKAILVMLFLVGTFGMNFPIFIATMSVTVFHAGAGEYGLLTSIMAIGTIAGALLAAGQEKPRFVRLVAGAAFFGLGCALAAVMPSYWLFGVTLVIIGVSALTFSNSTNSLMQLATEPAMRGRAMAMRLAVALGGTPIGAPIVGLVADHFGPRWSLGVGAAAGLAAAIVGLLHVLRRRRELRTGGIATERMSP</sequence>
<evidence type="ECO:0000313" key="10">
    <source>
        <dbReference type="Proteomes" id="UP000183208"/>
    </source>
</evidence>
<dbReference type="Gene3D" id="1.20.1250.20">
    <property type="entry name" value="MFS general substrate transporter like domains"/>
    <property type="match status" value="1"/>
</dbReference>
<dbReference type="EMBL" id="FNTI01000001">
    <property type="protein sequence ID" value="SED03510.1"/>
    <property type="molecule type" value="Genomic_DNA"/>
</dbReference>
<comment type="subcellular location">
    <subcellularLocation>
        <location evidence="1">Cell membrane</location>
        <topology evidence="1">Multi-pass membrane protein</topology>
    </subcellularLocation>
</comment>
<dbReference type="GO" id="GO:0005886">
    <property type="term" value="C:plasma membrane"/>
    <property type="evidence" value="ECO:0007669"/>
    <property type="project" value="UniProtKB-SubCell"/>
</dbReference>
<evidence type="ECO:0000256" key="2">
    <source>
        <dbReference type="ARBA" id="ARBA00022448"/>
    </source>
</evidence>
<evidence type="ECO:0000256" key="5">
    <source>
        <dbReference type="ARBA" id="ARBA00022989"/>
    </source>
</evidence>
<dbReference type="Proteomes" id="UP000183208">
    <property type="component" value="Unassembled WGS sequence"/>
</dbReference>
<feature type="transmembrane region" description="Helical" evidence="7">
    <location>
        <begin position="313"/>
        <end position="330"/>
    </location>
</feature>
<feature type="transmembrane region" description="Helical" evidence="7">
    <location>
        <begin position="229"/>
        <end position="251"/>
    </location>
</feature>
<keyword evidence="5 7" id="KW-1133">Transmembrane helix</keyword>
<evidence type="ECO:0000313" key="9">
    <source>
        <dbReference type="EMBL" id="SED03510.1"/>
    </source>
</evidence>
<protein>
    <submittedName>
        <fullName evidence="9">Transmembrane secretion effector</fullName>
    </submittedName>
</protein>
<feature type="transmembrane region" description="Helical" evidence="7">
    <location>
        <begin position="378"/>
        <end position="400"/>
    </location>
</feature>
<keyword evidence="4 7" id="KW-0812">Transmembrane</keyword>
<feature type="transmembrane region" description="Helical" evidence="7">
    <location>
        <begin position="263"/>
        <end position="282"/>
    </location>
</feature>
<reference evidence="9 10" key="1">
    <citation type="submission" date="2016-10" db="EMBL/GenBank/DDBJ databases">
        <authorList>
            <person name="de Groot N.N."/>
        </authorList>
    </citation>
    <scope>NUCLEOTIDE SEQUENCE [LARGE SCALE GENOMIC DNA]</scope>
    <source>
        <strain evidence="9 10">GAS522</strain>
    </source>
</reference>
<feature type="transmembrane region" description="Helical" evidence="7">
    <location>
        <begin position="289"/>
        <end position="307"/>
    </location>
</feature>
<accession>A0A1M6XWJ7</accession>
<evidence type="ECO:0000256" key="3">
    <source>
        <dbReference type="ARBA" id="ARBA00022475"/>
    </source>
</evidence>
<evidence type="ECO:0000256" key="7">
    <source>
        <dbReference type="SAM" id="Phobius"/>
    </source>
</evidence>
<dbReference type="GO" id="GO:0022857">
    <property type="term" value="F:transmembrane transporter activity"/>
    <property type="evidence" value="ECO:0007669"/>
    <property type="project" value="InterPro"/>
</dbReference>
<keyword evidence="2" id="KW-0813">Transport</keyword>
<dbReference type="OrthoDB" id="9809918at2"/>
<evidence type="ECO:0000256" key="4">
    <source>
        <dbReference type="ARBA" id="ARBA00022692"/>
    </source>
</evidence>
<evidence type="ECO:0000259" key="8">
    <source>
        <dbReference type="PROSITE" id="PS50850"/>
    </source>
</evidence>